<keyword evidence="2" id="KW-0547">Nucleotide-binding</keyword>
<comment type="similarity">
    <text evidence="1">Belongs to the universal stress protein A family.</text>
</comment>
<sequence>MTDAEGPVVVGIDGSEDGTRALRWASAYADATGAAVRAVAVLGHDLAGSDAADEVETTLVQEAQSVLAEAGTTTYEVETRVGKAAEELIKLSPGASVVVLGSRGHGAIEGLMVGSVSQHVARHADSPVVVVREPAREGATKVVVGTDGSEESAAALEWAFAYAAATGVTVTVIYGFRTSASSPAVLSGYIPTSVGDEITAAEEMLASVVAPWESRYPGVVVTREAIPVPAAVAIGDASETAGLVVVGSRGRGAFEGMLLGSVSQSLLHRARCSVAVVR</sequence>
<dbReference type="RefSeq" id="WP_139106249.1">
    <property type="nucleotide sequence ID" value="NZ_VDFR01000071.1"/>
</dbReference>
<feature type="domain" description="UspA" evidence="4">
    <location>
        <begin position="7"/>
        <end position="132"/>
    </location>
</feature>
<reference evidence="5 7" key="1">
    <citation type="submission" date="2019-05" db="EMBL/GenBank/DDBJ databases">
        <title>Mumia sp. nov., isolated from the intestinal contents of plateau pika (Ochotona curzoniae) in the Qinghai-Tibet plateau of China.</title>
        <authorList>
            <person name="Tian Z."/>
        </authorList>
    </citation>
    <scope>NUCLEOTIDE SEQUENCE [LARGE SCALE GENOMIC DNA]</scope>
    <source>
        <strain evidence="7">527</strain>
        <strain evidence="5">Z527</strain>
    </source>
</reference>
<dbReference type="InterPro" id="IPR006016">
    <property type="entry name" value="UspA"/>
</dbReference>
<dbReference type="AlphaFoldDB" id="A0A5C4MCK6"/>
<dbReference type="Gene3D" id="3.40.50.620">
    <property type="entry name" value="HUPs"/>
    <property type="match status" value="2"/>
</dbReference>
<feature type="domain" description="UspA" evidence="4">
    <location>
        <begin position="140"/>
        <end position="278"/>
    </location>
</feature>
<keyword evidence="3" id="KW-0067">ATP-binding</keyword>
<dbReference type="EMBL" id="VDFR01000206">
    <property type="protein sequence ID" value="TNC31185.1"/>
    <property type="molecule type" value="Genomic_DNA"/>
</dbReference>
<name>A0A5C4MCK6_9ACTN</name>
<evidence type="ECO:0000256" key="1">
    <source>
        <dbReference type="ARBA" id="ARBA00008791"/>
    </source>
</evidence>
<dbReference type="CDD" id="cd23659">
    <property type="entry name" value="USP_At3g01520-like"/>
    <property type="match status" value="1"/>
</dbReference>
<dbReference type="OrthoDB" id="5179911at2"/>
<comment type="caution">
    <text evidence="5">The sequence shown here is derived from an EMBL/GenBank/DDBJ whole genome shotgun (WGS) entry which is preliminary data.</text>
</comment>
<dbReference type="InterPro" id="IPR014729">
    <property type="entry name" value="Rossmann-like_a/b/a_fold"/>
</dbReference>
<evidence type="ECO:0000259" key="4">
    <source>
        <dbReference type="Pfam" id="PF00582"/>
    </source>
</evidence>
<organism evidence="5 7">
    <name type="scientific">Mumia zhuanghuii</name>
    <dbReference type="NCBI Taxonomy" id="2585211"/>
    <lineage>
        <taxon>Bacteria</taxon>
        <taxon>Bacillati</taxon>
        <taxon>Actinomycetota</taxon>
        <taxon>Actinomycetes</taxon>
        <taxon>Propionibacteriales</taxon>
        <taxon>Nocardioidaceae</taxon>
        <taxon>Mumia</taxon>
    </lineage>
</organism>
<evidence type="ECO:0000256" key="2">
    <source>
        <dbReference type="ARBA" id="ARBA00022741"/>
    </source>
</evidence>
<dbReference type="Proteomes" id="UP000306740">
    <property type="component" value="Unassembled WGS sequence"/>
</dbReference>
<dbReference type="PRINTS" id="PR01438">
    <property type="entry name" value="UNVRSLSTRESS"/>
</dbReference>
<dbReference type="InterPro" id="IPR006015">
    <property type="entry name" value="Universal_stress_UspA"/>
</dbReference>
<dbReference type="EMBL" id="VDFR01000071">
    <property type="protein sequence ID" value="TNC44954.1"/>
    <property type="molecule type" value="Genomic_DNA"/>
</dbReference>
<evidence type="ECO:0000313" key="5">
    <source>
        <dbReference type="EMBL" id="TNC31185.1"/>
    </source>
</evidence>
<dbReference type="PANTHER" id="PTHR46268:SF27">
    <property type="entry name" value="UNIVERSAL STRESS PROTEIN RV2623"/>
    <property type="match status" value="1"/>
</dbReference>
<accession>A0A5C4MCK6</accession>
<proteinExistence type="inferred from homology"/>
<evidence type="ECO:0000313" key="7">
    <source>
        <dbReference type="Proteomes" id="UP000306740"/>
    </source>
</evidence>
<evidence type="ECO:0000256" key="3">
    <source>
        <dbReference type="ARBA" id="ARBA00022840"/>
    </source>
</evidence>
<evidence type="ECO:0000313" key="6">
    <source>
        <dbReference type="EMBL" id="TNC44954.1"/>
    </source>
</evidence>
<dbReference type="PANTHER" id="PTHR46268">
    <property type="entry name" value="STRESS RESPONSE PROTEIN NHAX"/>
    <property type="match status" value="1"/>
</dbReference>
<dbReference type="Pfam" id="PF00582">
    <property type="entry name" value="Usp"/>
    <property type="match status" value="2"/>
</dbReference>
<gene>
    <name evidence="6" type="ORF">FHE65_16155</name>
    <name evidence="5" type="ORF">FHE65_31345</name>
</gene>
<dbReference type="GO" id="GO:0005524">
    <property type="term" value="F:ATP binding"/>
    <property type="evidence" value="ECO:0007669"/>
    <property type="project" value="UniProtKB-KW"/>
</dbReference>
<protein>
    <submittedName>
        <fullName evidence="5">Universal stress protein</fullName>
    </submittedName>
</protein>
<dbReference type="SUPFAM" id="SSF52402">
    <property type="entry name" value="Adenine nucleotide alpha hydrolases-like"/>
    <property type="match status" value="2"/>
</dbReference>